<evidence type="ECO:0000313" key="2">
    <source>
        <dbReference type="Proteomes" id="UP001057402"/>
    </source>
</evidence>
<comment type="caution">
    <text evidence="1">The sequence shown here is derived from an EMBL/GenBank/DDBJ whole genome shotgun (WGS) entry which is preliminary data.</text>
</comment>
<protein>
    <submittedName>
        <fullName evidence="1">Uncharacterized protein</fullName>
    </submittedName>
</protein>
<organism evidence="1 2">
    <name type="scientific">Melastoma candidum</name>
    <dbReference type="NCBI Taxonomy" id="119954"/>
    <lineage>
        <taxon>Eukaryota</taxon>
        <taxon>Viridiplantae</taxon>
        <taxon>Streptophyta</taxon>
        <taxon>Embryophyta</taxon>
        <taxon>Tracheophyta</taxon>
        <taxon>Spermatophyta</taxon>
        <taxon>Magnoliopsida</taxon>
        <taxon>eudicotyledons</taxon>
        <taxon>Gunneridae</taxon>
        <taxon>Pentapetalae</taxon>
        <taxon>rosids</taxon>
        <taxon>malvids</taxon>
        <taxon>Myrtales</taxon>
        <taxon>Melastomataceae</taxon>
        <taxon>Melastomatoideae</taxon>
        <taxon>Melastomateae</taxon>
        <taxon>Melastoma</taxon>
    </lineage>
</organism>
<proteinExistence type="predicted"/>
<dbReference type="EMBL" id="CM042887">
    <property type="protein sequence ID" value="KAI4330492.1"/>
    <property type="molecule type" value="Genomic_DNA"/>
</dbReference>
<gene>
    <name evidence="1" type="ORF">MLD38_028777</name>
</gene>
<dbReference type="Proteomes" id="UP001057402">
    <property type="component" value="Chromosome 8"/>
</dbReference>
<keyword evidence="2" id="KW-1185">Reference proteome</keyword>
<evidence type="ECO:0000313" key="1">
    <source>
        <dbReference type="EMBL" id="KAI4330492.1"/>
    </source>
</evidence>
<reference evidence="2" key="1">
    <citation type="journal article" date="2023" name="Front. Plant Sci.">
        <title>Chromosomal-level genome assembly of Melastoma candidum provides insights into trichome evolution.</title>
        <authorList>
            <person name="Zhong Y."/>
            <person name="Wu W."/>
            <person name="Sun C."/>
            <person name="Zou P."/>
            <person name="Liu Y."/>
            <person name="Dai S."/>
            <person name="Zhou R."/>
        </authorList>
    </citation>
    <scope>NUCLEOTIDE SEQUENCE [LARGE SCALE GENOMIC DNA]</scope>
</reference>
<name>A0ACB9N1Q6_9MYRT</name>
<sequence>MLTGHDMTHSFSIPFTSSSSSVKPTSLFLPFHSSSKPLPVFAAAAAALPPSDNGPSFAFATVTSILHDPSIEVDAVAEAELRENGGDLVCPVRDAAWKDVPLLRGIRRKDEDNCDVEDKKMVETTSSPPMVKPAKFYPEPCSPHLTSPRLYGDDEPLVLPKTCRESRKGLKAAESETFLISVGPIHTTYAIGLIVKAPPPASSMQSSTQVHVLDPSRRAPINLVATLDVDGSITGAKMQMMKRLYDLAWPTVSHCQGGGGSIEALRHAAKVLKIGGKGIKLRAWSCYPTVTPKEAMGGLERTTLVPRLHGVRS</sequence>
<accession>A0ACB9N1Q6</accession>